<dbReference type="Gene3D" id="3.30.160.60">
    <property type="entry name" value="Classic Zinc Finger"/>
    <property type="match status" value="3"/>
</dbReference>
<dbReference type="PANTHER" id="PTHR16515:SF49">
    <property type="entry name" value="GASTRULA ZINC FINGER PROTEIN XLCGF49.1-LIKE-RELATED"/>
    <property type="match status" value="1"/>
</dbReference>
<keyword evidence="7" id="KW-0539">Nucleus</keyword>
<dbReference type="GO" id="GO:0008270">
    <property type="term" value="F:zinc ion binding"/>
    <property type="evidence" value="ECO:0007669"/>
    <property type="project" value="UniProtKB-KW"/>
</dbReference>
<dbReference type="Pfam" id="PF00096">
    <property type="entry name" value="zf-C2H2"/>
    <property type="match status" value="3"/>
</dbReference>
<keyword evidence="5" id="KW-0862">Zinc</keyword>
<keyword evidence="3" id="KW-0677">Repeat</keyword>
<proteinExistence type="predicted"/>
<dbReference type="AlphaFoldDB" id="A0A2S2NWB9"/>
<feature type="domain" description="C2H2-type" evidence="10">
    <location>
        <begin position="122"/>
        <end position="145"/>
    </location>
</feature>
<feature type="region of interest" description="Disordered" evidence="9">
    <location>
        <begin position="89"/>
        <end position="113"/>
    </location>
</feature>
<reference evidence="11" key="1">
    <citation type="submission" date="2018-04" db="EMBL/GenBank/DDBJ databases">
        <title>Transcriptome of Schizaphis graminum biotype I.</title>
        <authorList>
            <person name="Scully E.D."/>
            <person name="Geib S.M."/>
            <person name="Palmer N.A."/>
            <person name="Koch K."/>
            <person name="Bradshaw J."/>
            <person name="Heng-Moss T."/>
            <person name="Sarath G."/>
        </authorList>
    </citation>
    <scope>NUCLEOTIDE SEQUENCE</scope>
</reference>
<dbReference type="PROSITE" id="PS50157">
    <property type="entry name" value="ZINC_FINGER_C2H2_2"/>
    <property type="match status" value="4"/>
</dbReference>
<evidence type="ECO:0000256" key="8">
    <source>
        <dbReference type="PROSITE-ProRule" id="PRU00042"/>
    </source>
</evidence>
<feature type="domain" description="C2H2-type" evidence="10">
    <location>
        <begin position="150"/>
        <end position="174"/>
    </location>
</feature>
<name>A0A2S2NWB9_SCHGA</name>
<evidence type="ECO:0000259" key="10">
    <source>
        <dbReference type="PROSITE" id="PS50157"/>
    </source>
</evidence>
<dbReference type="PROSITE" id="PS00028">
    <property type="entry name" value="ZINC_FINGER_C2H2_1"/>
    <property type="match status" value="4"/>
</dbReference>
<dbReference type="GO" id="GO:0003677">
    <property type="term" value="F:DNA binding"/>
    <property type="evidence" value="ECO:0007669"/>
    <property type="project" value="UniProtKB-KW"/>
</dbReference>
<evidence type="ECO:0000256" key="1">
    <source>
        <dbReference type="ARBA" id="ARBA00004123"/>
    </source>
</evidence>
<dbReference type="PANTHER" id="PTHR16515">
    <property type="entry name" value="PR DOMAIN ZINC FINGER PROTEIN"/>
    <property type="match status" value="1"/>
</dbReference>
<dbReference type="InterPro" id="IPR036236">
    <property type="entry name" value="Znf_C2H2_sf"/>
</dbReference>
<evidence type="ECO:0000256" key="9">
    <source>
        <dbReference type="SAM" id="MobiDB-lite"/>
    </source>
</evidence>
<dbReference type="FunFam" id="3.30.160.60:FF:002343">
    <property type="entry name" value="Zinc finger protein 33A"/>
    <property type="match status" value="1"/>
</dbReference>
<dbReference type="InterPro" id="IPR013087">
    <property type="entry name" value="Znf_C2H2_type"/>
</dbReference>
<dbReference type="GO" id="GO:0005634">
    <property type="term" value="C:nucleus"/>
    <property type="evidence" value="ECO:0007669"/>
    <property type="project" value="UniProtKB-SubCell"/>
</dbReference>
<keyword evidence="6" id="KW-0238">DNA-binding</keyword>
<dbReference type="GO" id="GO:0006355">
    <property type="term" value="P:regulation of DNA-templated transcription"/>
    <property type="evidence" value="ECO:0007669"/>
    <property type="project" value="UniProtKB-ARBA"/>
</dbReference>
<evidence type="ECO:0000256" key="3">
    <source>
        <dbReference type="ARBA" id="ARBA00022737"/>
    </source>
</evidence>
<evidence type="ECO:0000256" key="4">
    <source>
        <dbReference type="ARBA" id="ARBA00022771"/>
    </source>
</evidence>
<keyword evidence="2" id="KW-0479">Metal-binding</keyword>
<dbReference type="InterPro" id="IPR050331">
    <property type="entry name" value="Zinc_finger"/>
</dbReference>
<feature type="domain" description="C2H2-type" evidence="10">
    <location>
        <begin position="178"/>
        <end position="201"/>
    </location>
</feature>
<dbReference type="SMART" id="SM00355">
    <property type="entry name" value="ZnF_C2H2"/>
    <property type="match status" value="5"/>
</dbReference>
<organism evidence="11">
    <name type="scientific">Schizaphis graminum</name>
    <name type="common">Green bug aphid</name>
    <dbReference type="NCBI Taxonomy" id="13262"/>
    <lineage>
        <taxon>Eukaryota</taxon>
        <taxon>Metazoa</taxon>
        <taxon>Ecdysozoa</taxon>
        <taxon>Arthropoda</taxon>
        <taxon>Hexapoda</taxon>
        <taxon>Insecta</taxon>
        <taxon>Pterygota</taxon>
        <taxon>Neoptera</taxon>
        <taxon>Paraneoptera</taxon>
        <taxon>Hemiptera</taxon>
        <taxon>Sternorrhyncha</taxon>
        <taxon>Aphidomorpha</taxon>
        <taxon>Aphidoidea</taxon>
        <taxon>Aphididae</taxon>
        <taxon>Aphidini</taxon>
        <taxon>Schizaphis</taxon>
    </lineage>
</organism>
<evidence type="ECO:0000256" key="2">
    <source>
        <dbReference type="ARBA" id="ARBA00022723"/>
    </source>
</evidence>
<gene>
    <name evidence="11" type="primary">Zik1</name>
    <name evidence="11" type="ORF">g.83084</name>
</gene>
<dbReference type="EMBL" id="GGMR01008828">
    <property type="protein sequence ID" value="MBY21447.1"/>
    <property type="molecule type" value="Transcribed_RNA"/>
</dbReference>
<evidence type="ECO:0000256" key="7">
    <source>
        <dbReference type="ARBA" id="ARBA00023242"/>
    </source>
</evidence>
<evidence type="ECO:0000256" key="6">
    <source>
        <dbReference type="ARBA" id="ARBA00023125"/>
    </source>
</evidence>
<dbReference type="SUPFAM" id="SSF57667">
    <property type="entry name" value="beta-beta-alpha zinc fingers"/>
    <property type="match status" value="3"/>
</dbReference>
<feature type="compositionally biased region" description="Acidic residues" evidence="9">
    <location>
        <begin position="89"/>
        <end position="102"/>
    </location>
</feature>
<feature type="domain" description="C2H2-type" evidence="10">
    <location>
        <begin position="207"/>
        <end position="235"/>
    </location>
</feature>
<accession>A0A2S2NWB9</accession>
<sequence length="259" mass="29675">MVSSVSRDDMATVSVPLANGNILSILPRAGATMDISFDEQTKNELLLLKGNIEGLLKMNRKAVCMDPPKHTLQEEVTQPTTGEELFDIDYSDDENSDNDDGDISVNSDDSDSSHLNTNKYSYQCKQCHKLFKFKSWYLNHMTTHTAVGVHLCNYCPKTFKRRDSLARHFQTHFGGINYDCTKCGKSFSQKCSLKTHIKIKHEPLLLHKCPKCSMAFKDIRYLKYHDNIKHSMIYPFKCPCGENFGAPYQLCRHRKLNKH</sequence>
<evidence type="ECO:0000256" key="5">
    <source>
        <dbReference type="ARBA" id="ARBA00022833"/>
    </source>
</evidence>
<keyword evidence="4 8" id="KW-0863">Zinc-finger</keyword>
<evidence type="ECO:0000313" key="11">
    <source>
        <dbReference type="EMBL" id="MBY21447.1"/>
    </source>
</evidence>
<comment type="subcellular location">
    <subcellularLocation>
        <location evidence="1">Nucleus</location>
    </subcellularLocation>
</comment>
<protein>
    <submittedName>
        <fullName evidence="11">Zinc finger protein</fullName>
    </submittedName>
</protein>